<evidence type="ECO:0000313" key="2">
    <source>
        <dbReference type="EMBL" id="TWT91999.1"/>
    </source>
</evidence>
<protein>
    <submittedName>
        <fullName evidence="2">Uncharacterized protein</fullName>
    </submittedName>
</protein>
<keyword evidence="1" id="KW-0472">Membrane</keyword>
<gene>
    <name evidence="2" type="ORF">Pla52n_64720</name>
</gene>
<dbReference type="Proteomes" id="UP000320176">
    <property type="component" value="Unassembled WGS sequence"/>
</dbReference>
<evidence type="ECO:0000313" key="3">
    <source>
        <dbReference type="Proteomes" id="UP000320176"/>
    </source>
</evidence>
<organism evidence="2 3">
    <name type="scientific">Stieleria varia</name>
    <dbReference type="NCBI Taxonomy" id="2528005"/>
    <lineage>
        <taxon>Bacteria</taxon>
        <taxon>Pseudomonadati</taxon>
        <taxon>Planctomycetota</taxon>
        <taxon>Planctomycetia</taxon>
        <taxon>Pirellulales</taxon>
        <taxon>Pirellulaceae</taxon>
        <taxon>Stieleria</taxon>
    </lineage>
</organism>
<name>A0A5C5ZXK9_9BACT</name>
<keyword evidence="3" id="KW-1185">Reference proteome</keyword>
<feature type="transmembrane region" description="Helical" evidence="1">
    <location>
        <begin position="67"/>
        <end position="89"/>
    </location>
</feature>
<comment type="caution">
    <text evidence="2">The sequence shown here is derived from an EMBL/GenBank/DDBJ whole genome shotgun (WGS) entry which is preliminary data.</text>
</comment>
<accession>A0A5C5ZXK9</accession>
<dbReference type="RefSeq" id="WP_146523378.1">
    <property type="nucleotide sequence ID" value="NZ_CP151726.1"/>
</dbReference>
<keyword evidence="1" id="KW-1133">Transmembrane helix</keyword>
<keyword evidence="1" id="KW-0812">Transmembrane</keyword>
<dbReference type="AlphaFoldDB" id="A0A5C5ZXK9"/>
<proteinExistence type="predicted"/>
<feature type="transmembrane region" description="Helical" evidence="1">
    <location>
        <begin position="33"/>
        <end position="61"/>
    </location>
</feature>
<dbReference type="EMBL" id="SJPN01000013">
    <property type="protein sequence ID" value="TWT91999.1"/>
    <property type="molecule type" value="Genomic_DNA"/>
</dbReference>
<reference evidence="2 3" key="1">
    <citation type="submission" date="2019-02" db="EMBL/GenBank/DDBJ databases">
        <title>Deep-cultivation of Planctomycetes and their phenomic and genomic characterization uncovers novel biology.</title>
        <authorList>
            <person name="Wiegand S."/>
            <person name="Jogler M."/>
            <person name="Boedeker C."/>
            <person name="Pinto D."/>
            <person name="Vollmers J."/>
            <person name="Rivas-Marin E."/>
            <person name="Kohn T."/>
            <person name="Peeters S.H."/>
            <person name="Heuer A."/>
            <person name="Rast P."/>
            <person name="Oberbeckmann S."/>
            <person name="Bunk B."/>
            <person name="Jeske O."/>
            <person name="Meyerdierks A."/>
            <person name="Storesund J.E."/>
            <person name="Kallscheuer N."/>
            <person name="Luecker S."/>
            <person name="Lage O.M."/>
            <person name="Pohl T."/>
            <person name="Merkel B.J."/>
            <person name="Hornburger P."/>
            <person name="Mueller R.-W."/>
            <person name="Bruemmer F."/>
            <person name="Labrenz M."/>
            <person name="Spormann A.M."/>
            <person name="Op Den Camp H."/>
            <person name="Overmann J."/>
            <person name="Amann R."/>
            <person name="Jetten M.S.M."/>
            <person name="Mascher T."/>
            <person name="Medema M.H."/>
            <person name="Devos D.P."/>
            <person name="Kaster A.-K."/>
            <person name="Ovreas L."/>
            <person name="Rohde M."/>
            <person name="Galperin M.Y."/>
            <person name="Jogler C."/>
        </authorList>
    </citation>
    <scope>NUCLEOTIDE SEQUENCE [LARGE SCALE GENOMIC DNA]</scope>
    <source>
        <strain evidence="2 3">Pla52n</strain>
    </source>
</reference>
<evidence type="ECO:0000256" key="1">
    <source>
        <dbReference type="SAM" id="Phobius"/>
    </source>
</evidence>
<sequence length="205" mass="22970">MNHLEYYEAPYRPQFGQLKTSCDARTPTLSLPLLAVVTSVLTVLAPLSLWLLAKVCIAWMAQAPDRPVIGLIGMGVVCIVFFVVAFLVLRFVRRCVRSVYLSSRLSVYESGLHLVYEIRYTIQNPHWIQFMKGIRQVSRSFQFIESVRVCEVRKKGRDFLQADIKFTDGESVCVHSADGEGTLEAIESIVKSAGDKAVVNLKANA</sequence>